<organism evidence="1 2">
    <name type="scientific">Argiope bruennichi</name>
    <name type="common">Wasp spider</name>
    <name type="synonym">Aranea bruennichi</name>
    <dbReference type="NCBI Taxonomy" id="94029"/>
    <lineage>
        <taxon>Eukaryota</taxon>
        <taxon>Metazoa</taxon>
        <taxon>Ecdysozoa</taxon>
        <taxon>Arthropoda</taxon>
        <taxon>Chelicerata</taxon>
        <taxon>Arachnida</taxon>
        <taxon>Araneae</taxon>
        <taxon>Araneomorphae</taxon>
        <taxon>Entelegynae</taxon>
        <taxon>Araneoidea</taxon>
        <taxon>Araneidae</taxon>
        <taxon>Argiope</taxon>
    </lineage>
</organism>
<dbReference type="PANTHER" id="PTHR47163:SF2">
    <property type="entry name" value="SI:DKEY-17M8.2"/>
    <property type="match status" value="1"/>
</dbReference>
<keyword evidence="2" id="KW-1185">Reference proteome</keyword>
<proteinExistence type="predicted"/>
<accession>A0A8T0FUM6</accession>
<comment type="caution">
    <text evidence="1">The sequence shown here is derived from an EMBL/GenBank/DDBJ whole genome shotgun (WGS) entry which is preliminary data.</text>
</comment>
<dbReference type="InterPro" id="IPR053164">
    <property type="entry name" value="IS1016-like_transposase"/>
</dbReference>
<reference evidence="1" key="1">
    <citation type="journal article" date="2020" name="bioRxiv">
        <title>Chromosome-level reference genome of the European wasp spider Argiope bruennichi: a resource for studies on range expansion and evolutionary adaptation.</title>
        <authorList>
            <person name="Sheffer M.M."/>
            <person name="Hoppe A."/>
            <person name="Krehenwinkel H."/>
            <person name="Uhl G."/>
            <person name="Kuss A.W."/>
            <person name="Jensen L."/>
            <person name="Jensen C."/>
            <person name="Gillespie R.G."/>
            <person name="Hoff K.J."/>
            <person name="Prost S."/>
        </authorList>
    </citation>
    <scope>NUCLEOTIDE SEQUENCE</scope>
</reference>
<evidence type="ECO:0000313" key="2">
    <source>
        <dbReference type="Proteomes" id="UP000807504"/>
    </source>
</evidence>
<name>A0A8T0FUM6_ARGBR</name>
<dbReference type="AlphaFoldDB" id="A0A8T0FUM6"/>
<dbReference type="PANTHER" id="PTHR47163">
    <property type="entry name" value="DDE_TNP_IS1595 DOMAIN-CONTAINING PROTEIN"/>
    <property type="match status" value="1"/>
</dbReference>
<gene>
    <name evidence="1" type="ORF">HNY73_002379</name>
</gene>
<reference evidence="1" key="2">
    <citation type="submission" date="2020-06" db="EMBL/GenBank/DDBJ databases">
        <authorList>
            <person name="Sheffer M."/>
        </authorList>
    </citation>
    <scope>NUCLEOTIDE SEQUENCE</scope>
</reference>
<protein>
    <recommendedName>
        <fullName evidence="3">Transposase</fullName>
    </recommendedName>
</protein>
<sequence length="237" mass="27417">MLSTAQLQYTASAKFQFINERILEYVEENSEKIGGVGKIVEVDESKFGKRKYNRGHRVEGQWVFGGVERGSGRTFLVAVHDRKAETLVSCINSGFSRELASELGEEIDGNLMIANLRKLMLNSNEYEEGFVKDVLEGIVERRQEKESLERQDKERQFELEKIKLQTRSKTQSIMSENIEMSYKHNASELQKILQKFNSKNDDISLYLVIFERQAKRLMIDKTDWVIQLMPLLPSDVV</sequence>
<evidence type="ECO:0000313" key="1">
    <source>
        <dbReference type="EMBL" id="KAF8794392.1"/>
    </source>
</evidence>
<dbReference type="Proteomes" id="UP000807504">
    <property type="component" value="Unassembled WGS sequence"/>
</dbReference>
<dbReference type="EMBL" id="JABXBU010000002">
    <property type="protein sequence ID" value="KAF8794392.1"/>
    <property type="molecule type" value="Genomic_DNA"/>
</dbReference>
<evidence type="ECO:0008006" key="3">
    <source>
        <dbReference type="Google" id="ProtNLM"/>
    </source>
</evidence>